<dbReference type="CDD" id="cd00209">
    <property type="entry name" value="DHFR"/>
    <property type="match status" value="1"/>
</dbReference>
<evidence type="ECO:0000256" key="4">
    <source>
        <dbReference type="ARBA" id="ARBA00022563"/>
    </source>
</evidence>
<keyword evidence="11" id="KW-1185">Reference proteome</keyword>
<evidence type="ECO:0000256" key="6">
    <source>
        <dbReference type="ARBA" id="ARBA00023002"/>
    </source>
</evidence>
<dbReference type="GO" id="GO:0046654">
    <property type="term" value="P:tetrahydrofolate biosynthetic process"/>
    <property type="evidence" value="ECO:0007669"/>
    <property type="project" value="UniProtKB-UniPathway"/>
</dbReference>
<dbReference type="PIRSF" id="PIRSF000194">
    <property type="entry name" value="DHFR"/>
    <property type="match status" value="1"/>
</dbReference>
<name>A0A444QC63_9MICO</name>
<feature type="domain" description="DHFR" evidence="9">
    <location>
        <begin position="3"/>
        <end position="164"/>
    </location>
</feature>
<evidence type="ECO:0000256" key="5">
    <source>
        <dbReference type="ARBA" id="ARBA00022857"/>
    </source>
</evidence>
<keyword evidence="6 7" id="KW-0560">Oxidoreductase</keyword>
<dbReference type="EMBL" id="RZNC01000003">
    <property type="protein sequence ID" value="RWZ61636.1"/>
    <property type="molecule type" value="Genomic_DNA"/>
</dbReference>
<evidence type="ECO:0000256" key="7">
    <source>
        <dbReference type="PIRNR" id="PIRNR000194"/>
    </source>
</evidence>
<dbReference type="PROSITE" id="PS00075">
    <property type="entry name" value="DHFR_1"/>
    <property type="match status" value="1"/>
</dbReference>
<dbReference type="GO" id="GO:0046655">
    <property type="term" value="P:folic acid metabolic process"/>
    <property type="evidence" value="ECO:0007669"/>
    <property type="project" value="TreeGrafter"/>
</dbReference>
<dbReference type="GO" id="GO:0004146">
    <property type="term" value="F:dihydrofolate reductase activity"/>
    <property type="evidence" value="ECO:0007669"/>
    <property type="project" value="UniProtKB-EC"/>
</dbReference>
<evidence type="ECO:0000313" key="10">
    <source>
        <dbReference type="EMBL" id="RWZ61636.1"/>
    </source>
</evidence>
<dbReference type="GO" id="GO:0006730">
    <property type="term" value="P:one-carbon metabolic process"/>
    <property type="evidence" value="ECO:0007669"/>
    <property type="project" value="UniProtKB-KW"/>
</dbReference>
<evidence type="ECO:0000256" key="3">
    <source>
        <dbReference type="ARBA" id="ARBA00012856"/>
    </source>
</evidence>
<proteinExistence type="inferred from homology"/>
<keyword evidence="4 7" id="KW-0554">One-carbon metabolism</keyword>
<dbReference type="OrthoDB" id="9804315at2"/>
<dbReference type="InterPro" id="IPR001796">
    <property type="entry name" value="DHFR_dom"/>
</dbReference>
<dbReference type="PANTHER" id="PTHR48069:SF3">
    <property type="entry name" value="DIHYDROFOLATE REDUCTASE"/>
    <property type="match status" value="1"/>
</dbReference>
<dbReference type="Gene3D" id="3.40.430.10">
    <property type="entry name" value="Dihydrofolate Reductase, subunit A"/>
    <property type="match status" value="1"/>
</dbReference>
<dbReference type="UniPathway" id="UPA00077">
    <property type="reaction ID" value="UER00158"/>
</dbReference>
<organism evidence="10 11">
    <name type="scientific">Labedella populi</name>
    <dbReference type="NCBI Taxonomy" id="2498850"/>
    <lineage>
        <taxon>Bacteria</taxon>
        <taxon>Bacillati</taxon>
        <taxon>Actinomycetota</taxon>
        <taxon>Actinomycetes</taxon>
        <taxon>Micrococcales</taxon>
        <taxon>Microbacteriaceae</taxon>
        <taxon>Labedella</taxon>
    </lineage>
</organism>
<comment type="catalytic activity">
    <reaction evidence="7">
        <text>(6S)-5,6,7,8-tetrahydrofolate + NADP(+) = 7,8-dihydrofolate + NADPH + H(+)</text>
        <dbReference type="Rhea" id="RHEA:15009"/>
        <dbReference type="ChEBI" id="CHEBI:15378"/>
        <dbReference type="ChEBI" id="CHEBI:57451"/>
        <dbReference type="ChEBI" id="CHEBI:57453"/>
        <dbReference type="ChEBI" id="CHEBI:57783"/>
        <dbReference type="ChEBI" id="CHEBI:58349"/>
        <dbReference type="EC" id="1.5.1.3"/>
    </reaction>
</comment>
<dbReference type="EC" id="1.5.1.3" evidence="3 7"/>
<gene>
    <name evidence="10" type="ORF">ELQ92_10765</name>
</gene>
<reference evidence="10 11" key="1">
    <citation type="submission" date="2018-12" db="EMBL/GenBank/DDBJ databases">
        <authorList>
            <person name="Li F."/>
        </authorList>
    </citation>
    <scope>NUCLEOTIDE SEQUENCE [LARGE SCALE GENOMIC DNA]</scope>
    <source>
        <strain evidence="10 11">8H24J-4-2</strain>
    </source>
</reference>
<keyword evidence="5 7" id="KW-0521">NADP</keyword>
<dbReference type="GO" id="GO:0046452">
    <property type="term" value="P:dihydrofolate metabolic process"/>
    <property type="evidence" value="ECO:0007669"/>
    <property type="project" value="TreeGrafter"/>
</dbReference>
<evidence type="ECO:0000313" key="11">
    <source>
        <dbReference type="Proteomes" id="UP000288603"/>
    </source>
</evidence>
<protein>
    <recommendedName>
        <fullName evidence="3 7">Dihydrofolate reductase</fullName>
        <ecNumber evidence="3 7">1.5.1.3</ecNumber>
    </recommendedName>
</protein>
<dbReference type="PANTHER" id="PTHR48069">
    <property type="entry name" value="DIHYDROFOLATE REDUCTASE"/>
    <property type="match status" value="1"/>
</dbReference>
<comment type="caution">
    <text evidence="10">The sequence shown here is derived from an EMBL/GenBank/DDBJ whole genome shotgun (WGS) entry which is preliminary data.</text>
</comment>
<evidence type="ECO:0000256" key="8">
    <source>
        <dbReference type="RuleBase" id="RU004474"/>
    </source>
</evidence>
<comment type="similarity">
    <text evidence="2 7 8">Belongs to the dihydrofolate reductase family.</text>
</comment>
<comment type="pathway">
    <text evidence="1 7">Cofactor biosynthesis; tetrahydrofolate biosynthesis; 5,6,7,8-tetrahydrofolate from 7,8-dihydrofolate: step 1/1.</text>
</comment>
<dbReference type="SUPFAM" id="SSF53597">
    <property type="entry name" value="Dihydrofolate reductase-like"/>
    <property type="match status" value="1"/>
</dbReference>
<dbReference type="PRINTS" id="PR00070">
    <property type="entry name" value="DHFR"/>
</dbReference>
<dbReference type="GO" id="GO:0050661">
    <property type="term" value="F:NADP binding"/>
    <property type="evidence" value="ECO:0007669"/>
    <property type="project" value="InterPro"/>
</dbReference>
<sequence length="167" mass="18097">MVVLGLIWAQARGGVIGRDGGMPWHVPEDMAHFKDVTVGSTVVMGRRTWESFPERFRPLPDRRNIVLTRDAGWSAAGAERAASLDAALALVGMSDVWIIGGGTLYAEAIDRADVIELTELDIPVDGDTLAPVVGGEWAPVSIEPASEWSVSRTGVPYRFLRLERTGL</sequence>
<evidence type="ECO:0000256" key="1">
    <source>
        <dbReference type="ARBA" id="ARBA00004903"/>
    </source>
</evidence>
<dbReference type="RefSeq" id="WP_128499127.1">
    <property type="nucleotide sequence ID" value="NZ_RZNC01000003.1"/>
</dbReference>
<evidence type="ECO:0000256" key="2">
    <source>
        <dbReference type="ARBA" id="ARBA00009539"/>
    </source>
</evidence>
<dbReference type="InterPro" id="IPR017925">
    <property type="entry name" value="DHFR_CS"/>
</dbReference>
<dbReference type="GO" id="GO:0005829">
    <property type="term" value="C:cytosol"/>
    <property type="evidence" value="ECO:0007669"/>
    <property type="project" value="TreeGrafter"/>
</dbReference>
<dbReference type="InterPro" id="IPR024072">
    <property type="entry name" value="DHFR-like_dom_sf"/>
</dbReference>
<dbReference type="Pfam" id="PF00186">
    <property type="entry name" value="DHFR_1"/>
    <property type="match status" value="1"/>
</dbReference>
<dbReference type="PROSITE" id="PS51330">
    <property type="entry name" value="DHFR_2"/>
    <property type="match status" value="1"/>
</dbReference>
<comment type="function">
    <text evidence="7">Key enzyme in folate metabolism. Catalyzes an essential reaction for de novo glycine and purine synthesis, and for DNA precursor synthesis.</text>
</comment>
<dbReference type="AlphaFoldDB" id="A0A444QC63"/>
<accession>A0A444QC63</accession>
<evidence type="ECO:0000259" key="9">
    <source>
        <dbReference type="PROSITE" id="PS51330"/>
    </source>
</evidence>
<dbReference type="Proteomes" id="UP000288603">
    <property type="component" value="Unassembled WGS sequence"/>
</dbReference>
<dbReference type="InterPro" id="IPR012259">
    <property type="entry name" value="DHFR"/>
</dbReference>